<dbReference type="GO" id="GO:0005886">
    <property type="term" value="C:plasma membrane"/>
    <property type="evidence" value="ECO:0007669"/>
    <property type="project" value="TreeGrafter"/>
</dbReference>
<dbReference type="PANTHER" id="PTHR11690">
    <property type="entry name" value="AMILORIDE-SENSITIVE SODIUM CHANNEL-RELATED"/>
    <property type="match status" value="1"/>
</dbReference>
<keyword evidence="9 13" id="KW-0472">Membrane</keyword>
<feature type="transmembrane region" description="Helical" evidence="13">
    <location>
        <begin position="432"/>
        <end position="451"/>
    </location>
</feature>
<evidence type="ECO:0000256" key="12">
    <source>
        <dbReference type="RuleBase" id="RU000679"/>
    </source>
</evidence>
<dbReference type="GO" id="GO:0015280">
    <property type="term" value="F:ligand-gated sodium channel activity"/>
    <property type="evidence" value="ECO:0007669"/>
    <property type="project" value="TreeGrafter"/>
</dbReference>
<keyword evidence="3 12" id="KW-0813">Transport</keyword>
<dbReference type="Gene3D" id="1.10.287.770">
    <property type="entry name" value="YojJ-like"/>
    <property type="match status" value="1"/>
</dbReference>
<dbReference type="Proteomes" id="UP001497382">
    <property type="component" value="Unassembled WGS sequence"/>
</dbReference>
<comment type="subcellular location">
    <subcellularLocation>
        <location evidence="1">Membrane</location>
        <topology evidence="1">Multi-pass membrane protein</topology>
    </subcellularLocation>
</comment>
<evidence type="ECO:0000313" key="15">
    <source>
        <dbReference type="Proteomes" id="UP001497382"/>
    </source>
</evidence>
<dbReference type="AlphaFoldDB" id="A0AAV2B1P8"/>
<evidence type="ECO:0000256" key="4">
    <source>
        <dbReference type="ARBA" id="ARBA00022461"/>
    </source>
</evidence>
<evidence type="ECO:0000256" key="2">
    <source>
        <dbReference type="ARBA" id="ARBA00007193"/>
    </source>
</evidence>
<keyword evidence="4 12" id="KW-0894">Sodium channel</keyword>
<sequence length="485" mass="56292">MSQDSESIDFSISEETVTGSRHSIYLKEDSLTERIKWRRVIKKFSSWRVFKTIVFILSLISVIIQSMEFFKIYYKYPTNIVLQTTVEKDFKLPAVTMCFTMTISTEVFCRFNSQYCEKPSNLEEFCKKHPIYCGGNASSLRIPMTGYYTNYSEKVLAKAHNYIIYEHFNDKELYDISKQGNTPLTRTFILDSSVGLLKCYSENLHLYQNALKPETSEIDFNSSSGFRILRIRLNLHKIRLFYIVSKPQVFIGIHSPFVPNNPTIDGQPISSGKMYEFQVELEREEHRLPPPYQTNCLNNGPSEEAVPLTNPNSYQMCLEMCKSAFSTKVYDCNMALTMVSSTTDLCFQTKYGEIPKRSYLKKPLKELKKERHICMQNCRPECLKLQYKYKVAEKDLYLNLKETNDYAFVDIFVKNTEITVLRHVPLYGSGEIFSYIGGLVGFWLGVSVFTFTDTIQKLWRKAVNLKMSLRIDNAQNSPTSEIHLD</sequence>
<evidence type="ECO:0000256" key="11">
    <source>
        <dbReference type="ARBA" id="ARBA00023303"/>
    </source>
</evidence>
<protein>
    <submittedName>
        <fullName evidence="14">Uncharacterized protein</fullName>
    </submittedName>
</protein>
<proteinExistence type="inferred from homology"/>
<comment type="caution">
    <text evidence="14">The sequence shown here is derived from an EMBL/GenBank/DDBJ whole genome shotgun (WGS) entry which is preliminary data.</text>
</comment>
<gene>
    <name evidence="14" type="ORF">LARSCL_LOCUS16152</name>
</gene>
<evidence type="ECO:0000256" key="3">
    <source>
        <dbReference type="ARBA" id="ARBA00022448"/>
    </source>
</evidence>
<keyword evidence="15" id="KW-1185">Reference proteome</keyword>
<keyword evidence="5 12" id="KW-0812">Transmembrane</keyword>
<dbReference type="InterPro" id="IPR001873">
    <property type="entry name" value="ENaC"/>
</dbReference>
<evidence type="ECO:0000256" key="9">
    <source>
        <dbReference type="ARBA" id="ARBA00023136"/>
    </source>
</evidence>
<feature type="transmembrane region" description="Helical" evidence="13">
    <location>
        <begin position="49"/>
        <end position="67"/>
    </location>
</feature>
<evidence type="ECO:0000256" key="7">
    <source>
        <dbReference type="ARBA" id="ARBA00023053"/>
    </source>
</evidence>
<keyword evidence="8 12" id="KW-0406">Ion transport</keyword>
<evidence type="ECO:0000256" key="13">
    <source>
        <dbReference type="SAM" id="Phobius"/>
    </source>
</evidence>
<evidence type="ECO:0000256" key="8">
    <source>
        <dbReference type="ARBA" id="ARBA00023065"/>
    </source>
</evidence>
<comment type="similarity">
    <text evidence="2 12">Belongs to the amiloride-sensitive sodium channel (TC 1.A.6) family.</text>
</comment>
<evidence type="ECO:0000256" key="5">
    <source>
        <dbReference type="ARBA" id="ARBA00022692"/>
    </source>
</evidence>
<dbReference type="Pfam" id="PF00858">
    <property type="entry name" value="ASC"/>
    <property type="match status" value="1"/>
</dbReference>
<organism evidence="14 15">
    <name type="scientific">Larinioides sclopetarius</name>
    <dbReference type="NCBI Taxonomy" id="280406"/>
    <lineage>
        <taxon>Eukaryota</taxon>
        <taxon>Metazoa</taxon>
        <taxon>Ecdysozoa</taxon>
        <taxon>Arthropoda</taxon>
        <taxon>Chelicerata</taxon>
        <taxon>Arachnida</taxon>
        <taxon>Araneae</taxon>
        <taxon>Araneomorphae</taxon>
        <taxon>Entelegynae</taxon>
        <taxon>Araneoidea</taxon>
        <taxon>Araneidae</taxon>
        <taxon>Larinioides</taxon>
    </lineage>
</organism>
<accession>A0AAV2B1P8</accession>
<keyword evidence="6 13" id="KW-1133">Transmembrane helix</keyword>
<keyword evidence="7" id="KW-0915">Sodium</keyword>
<dbReference type="EMBL" id="CAXIEN010000255">
    <property type="protein sequence ID" value="CAL1289835.1"/>
    <property type="molecule type" value="Genomic_DNA"/>
</dbReference>
<evidence type="ECO:0000256" key="1">
    <source>
        <dbReference type="ARBA" id="ARBA00004141"/>
    </source>
</evidence>
<evidence type="ECO:0000256" key="10">
    <source>
        <dbReference type="ARBA" id="ARBA00023201"/>
    </source>
</evidence>
<reference evidence="14 15" key="1">
    <citation type="submission" date="2024-04" db="EMBL/GenBank/DDBJ databases">
        <authorList>
            <person name="Rising A."/>
            <person name="Reimegard J."/>
            <person name="Sonavane S."/>
            <person name="Akerstrom W."/>
            <person name="Nylinder S."/>
            <person name="Hedman E."/>
            <person name="Kallberg Y."/>
        </authorList>
    </citation>
    <scope>NUCLEOTIDE SEQUENCE [LARGE SCALE GENOMIC DNA]</scope>
</reference>
<evidence type="ECO:0000256" key="6">
    <source>
        <dbReference type="ARBA" id="ARBA00022989"/>
    </source>
</evidence>
<name>A0AAV2B1P8_9ARAC</name>
<keyword evidence="11 12" id="KW-0407">Ion channel</keyword>
<evidence type="ECO:0000313" key="14">
    <source>
        <dbReference type="EMBL" id="CAL1289835.1"/>
    </source>
</evidence>
<keyword evidence="10 12" id="KW-0739">Sodium transport</keyword>